<keyword evidence="3" id="KW-1185">Reference proteome</keyword>
<name>A0AAD5QTA7_PARTN</name>
<protein>
    <submittedName>
        <fullName evidence="2">Uncharacterized protein</fullName>
    </submittedName>
</protein>
<dbReference type="Proteomes" id="UP001196413">
    <property type="component" value="Unassembled WGS sequence"/>
</dbReference>
<feature type="region of interest" description="Disordered" evidence="1">
    <location>
        <begin position="24"/>
        <end position="56"/>
    </location>
</feature>
<evidence type="ECO:0000256" key="1">
    <source>
        <dbReference type="SAM" id="MobiDB-lite"/>
    </source>
</evidence>
<accession>A0AAD5QTA7</accession>
<evidence type="ECO:0000313" key="3">
    <source>
        <dbReference type="Proteomes" id="UP001196413"/>
    </source>
</evidence>
<evidence type="ECO:0000313" key="2">
    <source>
        <dbReference type="EMBL" id="KAJ1360880.1"/>
    </source>
</evidence>
<gene>
    <name evidence="2" type="ORF">KIN20_019978</name>
</gene>
<organism evidence="2 3">
    <name type="scientific">Parelaphostrongylus tenuis</name>
    <name type="common">Meningeal worm</name>
    <dbReference type="NCBI Taxonomy" id="148309"/>
    <lineage>
        <taxon>Eukaryota</taxon>
        <taxon>Metazoa</taxon>
        <taxon>Ecdysozoa</taxon>
        <taxon>Nematoda</taxon>
        <taxon>Chromadorea</taxon>
        <taxon>Rhabditida</taxon>
        <taxon>Rhabditina</taxon>
        <taxon>Rhabditomorpha</taxon>
        <taxon>Strongyloidea</taxon>
        <taxon>Metastrongylidae</taxon>
        <taxon>Parelaphostrongylus</taxon>
    </lineage>
</organism>
<dbReference type="EMBL" id="JAHQIW010004012">
    <property type="protein sequence ID" value="KAJ1360880.1"/>
    <property type="molecule type" value="Genomic_DNA"/>
</dbReference>
<dbReference type="AlphaFoldDB" id="A0AAD5QTA7"/>
<proteinExistence type="predicted"/>
<reference evidence="2" key="1">
    <citation type="submission" date="2021-06" db="EMBL/GenBank/DDBJ databases">
        <title>Parelaphostrongylus tenuis whole genome reference sequence.</title>
        <authorList>
            <person name="Garwood T.J."/>
            <person name="Larsen P.A."/>
            <person name="Fountain-Jones N.M."/>
            <person name="Garbe J.R."/>
            <person name="Macchietto M.G."/>
            <person name="Kania S.A."/>
            <person name="Gerhold R.W."/>
            <person name="Richards J.E."/>
            <person name="Wolf T.M."/>
        </authorList>
    </citation>
    <scope>NUCLEOTIDE SEQUENCE</scope>
    <source>
        <strain evidence="2">MNPRO001-30</strain>
        <tissue evidence="2">Meninges</tissue>
    </source>
</reference>
<comment type="caution">
    <text evidence="2">The sequence shown here is derived from an EMBL/GenBank/DDBJ whole genome shotgun (WGS) entry which is preliminary data.</text>
</comment>
<sequence length="106" mass="11634">MKVTNSHSWNNELSRLKAAVNVGNGPFTTKLPHSGTRQGATSLPVEKTASGGRLSTDSKSWARCRVVCLKQNVKEEQEERGKRDLRVALFDALFDVNGPFPPNSPI</sequence>